<dbReference type="GO" id="GO:0004252">
    <property type="term" value="F:serine-type endopeptidase activity"/>
    <property type="evidence" value="ECO:0007669"/>
    <property type="project" value="UniProtKB-UniRule"/>
</dbReference>
<dbReference type="Proteomes" id="UP000595894">
    <property type="component" value="Chromosome"/>
</dbReference>
<evidence type="ECO:0000256" key="3">
    <source>
        <dbReference type="ARBA" id="ARBA00022825"/>
    </source>
</evidence>
<dbReference type="InterPro" id="IPR023828">
    <property type="entry name" value="Peptidase_S8_Ser-AS"/>
</dbReference>
<dbReference type="InterPro" id="IPR018511">
    <property type="entry name" value="Hemolysin-typ_Ca-bd_CS"/>
</dbReference>
<dbReference type="Gene3D" id="2.60.120.260">
    <property type="entry name" value="Galactose-binding domain-like"/>
    <property type="match status" value="1"/>
</dbReference>
<dbReference type="PRINTS" id="PR00723">
    <property type="entry name" value="SUBTILISIN"/>
</dbReference>
<keyword evidence="3 5" id="KW-0720">Serine protease</keyword>
<dbReference type="PROSITE" id="PS00138">
    <property type="entry name" value="SUBTILASE_SER"/>
    <property type="match status" value="1"/>
</dbReference>
<dbReference type="RefSeq" id="WP_202092980.1">
    <property type="nucleotide sequence ID" value="NZ_CP061035.1"/>
</dbReference>
<evidence type="ECO:0000256" key="5">
    <source>
        <dbReference type="PROSITE-ProRule" id="PRU01240"/>
    </source>
</evidence>
<evidence type="ECO:0000313" key="7">
    <source>
        <dbReference type="EMBL" id="QQV76959.1"/>
    </source>
</evidence>
<feature type="active site" description="Charge relay system" evidence="4 5">
    <location>
        <position position="92"/>
    </location>
</feature>
<dbReference type="GO" id="GO:0016485">
    <property type="term" value="P:protein processing"/>
    <property type="evidence" value="ECO:0007669"/>
    <property type="project" value="TreeGrafter"/>
</dbReference>
<dbReference type="InterPro" id="IPR001343">
    <property type="entry name" value="Hemolysn_Ca-bd"/>
</dbReference>
<protein>
    <submittedName>
        <fullName evidence="7">S8 family serine peptidase</fullName>
    </submittedName>
</protein>
<dbReference type="InterPro" id="IPR015500">
    <property type="entry name" value="Peptidase_S8_subtilisin-rel"/>
</dbReference>
<evidence type="ECO:0000256" key="2">
    <source>
        <dbReference type="ARBA" id="ARBA00022801"/>
    </source>
</evidence>
<keyword evidence="1 5" id="KW-0645">Protease</keyword>
<organism evidence="7 8">
    <name type="scientific">Sphingomonas aliaeris</name>
    <dbReference type="NCBI Taxonomy" id="2759526"/>
    <lineage>
        <taxon>Bacteria</taxon>
        <taxon>Pseudomonadati</taxon>
        <taxon>Pseudomonadota</taxon>
        <taxon>Alphaproteobacteria</taxon>
        <taxon>Sphingomonadales</taxon>
        <taxon>Sphingomonadaceae</taxon>
        <taxon>Sphingomonas</taxon>
    </lineage>
</organism>
<dbReference type="PROSITE" id="PS00330">
    <property type="entry name" value="HEMOLYSIN_CALCIUM"/>
    <property type="match status" value="1"/>
</dbReference>
<evidence type="ECO:0000313" key="8">
    <source>
        <dbReference type="Proteomes" id="UP000595894"/>
    </source>
</evidence>
<feature type="domain" description="P/Homo B" evidence="6">
    <location>
        <begin position="441"/>
        <end position="613"/>
    </location>
</feature>
<dbReference type="InterPro" id="IPR036852">
    <property type="entry name" value="Peptidase_S8/S53_dom_sf"/>
</dbReference>
<dbReference type="PANTHER" id="PTHR42884:SF14">
    <property type="entry name" value="NEUROENDOCRINE CONVERTASE 1"/>
    <property type="match status" value="1"/>
</dbReference>
<dbReference type="Pfam" id="PF00082">
    <property type="entry name" value="Peptidase_S8"/>
    <property type="match status" value="1"/>
</dbReference>
<dbReference type="SUPFAM" id="SSF52743">
    <property type="entry name" value="Subtilisin-like"/>
    <property type="match status" value="1"/>
</dbReference>
<dbReference type="PROSITE" id="PS51829">
    <property type="entry name" value="P_HOMO_B"/>
    <property type="match status" value="1"/>
</dbReference>
<keyword evidence="8" id="KW-1185">Reference proteome</keyword>
<proteinExistence type="inferred from homology"/>
<dbReference type="Pfam" id="PF00353">
    <property type="entry name" value="HemolysinCabind"/>
    <property type="match status" value="1"/>
</dbReference>
<dbReference type="GO" id="GO:0005509">
    <property type="term" value="F:calcium ion binding"/>
    <property type="evidence" value="ECO:0007669"/>
    <property type="project" value="InterPro"/>
</dbReference>
<dbReference type="GO" id="GO:0005737">
    <property type="term" value="C:cytoplasm"/>
    <property type="evidence" value="ECO:0007669"/>
    <property type="project" value="UniProtKB-ARBA"/>
</dbReference>
<dbReference type="PRINTS" id="PR00313">
    <property type="entry name" value="CABNDNGRPT"/>
</dbReference>
<dbReference type="PANTHER" id="PTHR42884">
    <property type="entry name" value="PROPROTEIN CONVERTASE SUBTILISIN/KEXIN-RELATED"/>
    <property type="match status" value="1"/>
</dbReference>
<dbReference type="SUPFAM" id="SSF51120">
    <property type="entry name" value="beta-Roll"/>
    <property type="match status" value="1"/>
</dbReference>
<dbReference type="GO" id="GO:0016020">
    <property type="term" value="C:membrane"/>
    <property type="evidence" value="ECO:0007669"/>
    <property type="project" value="TreeGrafter"/>
</dbReference>
<name>A0A974S417_9SPHN</name>
<dbReference type="PROSITE" id="PS51892">
    <property type="entry name" value="SUBTILASE"/>
    <property type="match status" value="1"/>
</dbReference>
<reference evidence="8" key="1">
    <citation type="submission" date="2020-09" db="EMBL/GenBank/DDBJ databases">
        <title>Sphingomonas sp., a new species isolated from pork steak.</title>
        <authorList>
            <person name="Heidler von Heilborn D."/>
        </authorList>
    </citation>
    <scope>NUCLEOTIDE SEQUENCE [LARGE SCALE GENOMIC DNA]</scope>
</reference>
<dbReference type="InterPro" id="IPR011049">
    <property type="entry name" value="Serralysin-like_metalloprot_C"/>
</dbReference>
<keyword evidence="2 5" id="KW-0378">Hydrolase</keyword>
<feature type="active site" description="Charge relay system" evidence="4 5">
    <location>
        <position position="330"/>
    </location>
</feature>
<evidence type="ECO:0000259" key="6">
    <source>
        <dbReference type="PROSITE" id="PS51829"/>
    </source>
</evidence>
<feature type="active site" description="Charge relay system" evidence="4 5">
    <location>
        <position position="130"/>
    </location>
</feature>
<dbReference type="AlphaFoldDB" id="A0A974S417"/>
<dbReference type="InterPro" id="IPR022398">
    <property type="entry name" value="Peptidase_S8_His-AS"/>
</dbReference>
<comment type="similarity">
    <text evidence="5">Belongs to the peptidase S8 family.</text>
</comment>
<dbReference type="PROSITE" id="PS00137">
    <property type="entry name" value="SUBTILASE_HIS"/>
    <property type="match status" value="1"/>
</dbReference>
<dbReference type="Gene3D" id="2.150.10.10">
    <property type="entry name" value="Serralysin-like metalloprotease, C-terminal"/>
    <property type="match status" value="1"/>
</dbReference>
<accession>A0A974S417</accession>
<gene>
    <name evidence="7" type="ORF">H5J25_16540</name>
</gene>
<sequence length="883" mass="92582">MTQTAQLKNSAAWTASSFFSTTAEKTPVVDGPIGRSYGYYTGKVVTTAFDLFYPGAIGVPEFSRQWHLTRLGDIGKVWEDYTGRGVSVGVYDSGVQSTHWDLARNYDASKHVVVDGITMSGEPGADMQGHGTSVAGLIAAARNGRAGVGVAFDAQVTGINIFNAALPIDVNGGNSAAFFNALSQANQFDVVNHSWGDSRTSVSTANSRATPGTFQNLLSESFAYAAETGRGGLGTITIGAAGNDGRDHQSQGSKTDRHGIAVSAYREADGVSSYYTSKGAHILVAGPSNDFSELGGTGLVATDLLGVDGYNMNIDPETAADYTDSFGGTSGATPVVTGVVSLILDANEGLGWRDVKNILAASAKMPVAFETGAVVQRLVSNGFTVLVGMNENPFQLNGDTAGWNGGAMHFSNDYGYGAVDAYGAVRMAEVWSLFRAAPLVSGNETMATTGIMPVGLTANTDIDLSSISTFDANSDITGTPQRFTFEVNQSTDVEHIDLTINYTHTAIEKRNGQIESTLVGGLANAQFKLIAPDGTVGFTFQDGDFFEDSGPGQEFVFGFSGFRGVETKGTWTLEFQSLDMDFDVRFPGNDFPLIDNSLTLNSIKMDMFGSTPTADDVYTYTNEFFTMKAIDGESATRGVLSDTNGGADWINAAAVTKAVDVSLAAGGRTTFGGNAAFTIAAGSVIENVVTGDGADRLLGNGVDNKLYGMRGNDWLNGGAGNDTLFGGTGNDVFWFETLAVSGKDKVLDWSFGDTIATSKQLRGADQNGILTVGSNALLLLDNSVRGDTAELVGEGGATLIALGKSNGQWIYGFLTEGDADFTDGRVQESSLGQTGRAANDTAAFAFAELPGAHTGNSFDMHQAAFYLYDTMGDAMATGAQLYA</sequence>
<dbReference type="GO" id="GO:0012505">
    <property type="term" value="C:endomembrane system"/>
    <property type="evidence" value="ECO:0007669"/>
    <property type="project" value="UniProtKB-ARBA"/>
</dbReference>
<dbReference type="Gene3D" id="3.40.50.200">
    <property type="entry name" value="Peptidase S8/S53 domain"/>
    <property type="match status" value="1"/>
</dbReference>
<evidence type="ECO:0000256" key="1">
    <source>
        <dbReference type="ARBA" id="ARBA00022670"/>
    </source>
</evidence>
<dbReference type="InterPro" id="IPR002884">
    <property type="entry name" value="P_dom"/>
</dbReference>
<dbReference type="InterPro" id="IPR000209">
    <property type="entry name" value="Peptidase_S8/S53_dom"/>
</dbReference>
<dbReference type="KEGG" id="sari:H5J25_16540"/>
<evidence type="ECO:0000256" key="4">
    <source>
        <dbReference type="PIRSR" id="PIRSR615500-1"/>
    </source>
</evidence>
<dbReference type="EMBL" id="CP061035">
    <property type="protein sequence ID" value="QQV76959.1"/>
    <property type="molecule type" value="Genomic_DNA"/>
</dbReference>